<dbReference type="GO" id="GO:0031418">
    <property type="term" value="F:L-ascorbic acid binding"/>
    <property type="evidence" value="ECO:0007669"/>
    <property type="project" value="InterPro"/>
</dbReference>
<comment type="catalytic activity">
    <reaction evidence="15">
        <text>L-prolyl-[collagen] + 2-oxoglutarate + O2 = trans-4-hydroxy-L-prolyl-[collagen] + succinate + CO2</text>
        <dbReference type="Rhea" id="RHEA:18945"/>
        <dbReference type="Rhea" id="RHEA-COMP:11676"/>
        <dbReference type="Rhea" id="RHEA-COMP:11680"/>
        <dbReference type="ChEBI" id="CHEBI:15379"/>
        <dbReference type="ChEBI" id="CHEBI:16526"/>
        <dbReference type="ChEBI" id="CHEBI:16810"/>
        <dbReference type="ChEBI" id="CHEBI:30031"/>
        <dbReference type="ChEBI" id="CHEBI:50342"/>
        <dbReference type="ChEBI" id="CHEBI:61965"/>
        <dbReference type="EC" id="1.14.11.2"/>
    </reaction>
</comment>
<evidence type="ECO:0000256" key="5">
    <source>
        <dbReference type="ARBA" id="ARBA00022692"/>
    </source>
</evidence>
<evidence type="ECO:0000256" key="13">
    <source>
        <dbReference type="ARBA" id="ARBA00023136"/>
    </source>
</evidence>
<proteinExistence type="inferred from homology"/>
<keyword evidence="8 18" id="KW-0223">Dioxygenase</keyword>
<keyword evidence="6" id="KW-0479">Metal-binding</keyword>
<dbReference type="GO" id="GO:0005506">
    <property type="term" value="F:iron ion binding"/>
    <property type="evidence" value="ECO:0007669"/>
    <property type="project" value="InterPro"/>
</dbReference>
<evidence type="ECO:0000313" key="19">
    <source>
        <dbReference type="Proteomes" id="UP000245207"/>
    </source>
</evidence>
<keyword evidence="12" id="KW-0408">Iron</keyword>
<dbReference type="Proteomes" id="UP000245207">
    <property type="component" value="Unassembled WGS sequence"/>
</dbReference>
<feature type="transmembrane region" description="Helical" evidence="16">
    <location>
        <begin position="15"/>
        <end position="34"/>
    </location>
</feature>
<evidence type="ECO:0000256" key="14">
    <source>
        <dbReference type="ARBA" id="ARBA00023180"/>
    </source>
</evidence>
<evidence type="ECO:0000256" key="11">
    <source>
        <dbReference type="ARBA" id="ARBA00023002"/>
    </source>
</evidence>
<dbReference type="GO" id="GO:0004656">
    <property type="term" value="F:procollagen-proline 4-dioxygenase activity"/>
    <property type="evidence" value="ECO:0007669"/>
    <property type="project" value="UniProtKB-EC"/>
</dbReference>
<sequence length="374" mass="41055">MSGAMVWSSYTTGDALTIICSFFLLALGILSILYKSSNSPKANDPSSTVHRTVDRSDVEKGGETVFPSAKPNISVVPGWNELSKSGKKGLFVKPTMGDPLLFWSMKPDGSVDPLSLHASLTSSANSTLIPSILIIGSSVLLTLGILLIPKSLSNLLKAHYRTTVDREDQSVEVLSSEPRAVIFHNFLSPEECDYLISLAKPHMSRSTVNDRVTGKSIYSSTRTSSSMYLARERGKMIQSIEKRIADITSLPVENGEGLSIIHYEVGQKIENHHDYFTNDFMIKNGGQRLATVLMYLSDVEEGGETVFPSAKGNINRKWGKKGLSVKPKKGDALLFYSMKPDASLDPLSLHGGRPVIKGDKWCAVKWIRVNKYKV</sequence>
<organism evidence="18 19">
    <name type="scientific">Artemisia annua</name>
    <name type="common">Sweet wormwood</name>
    <dbReference type="NCBI Taxonomy" id="35608"/>
    <lineage>
        <taxon>Eukaryota</taxon>
        <taxon>Viridiplantae</taxon>
        <taxon>Streptophyta</taxon>
        <taxon>Embryophyta</taxon>
        <taxon>Tracheophyta</taxon>
        <taxon>Spermatophyta</taxon>
        <taxon>Magnoliopsida</taxon>
        <taxon>eudicotyledons</taxon>
        <taxon>Gunneridae</taxon>
        <taxon>Pentapetalae</taxon>
        <taxon>asterids</taxon>
        <taxon>campanulids</taxon>
        <taxon>Asterales</taxon>
        <taxon>Asteraceae</taxon>
        <taxon>Asteroideae</taxon>
        <taxon>Anthemideae</taxon>
        <taxon>Artemisiinae</taxon>
        <taxon>Artemisia</taxon>
    </lineage>
</organism>
<evidence type="ECO:0000256" key="2">
    <source>
        <dbReference type="ARBA" id="ARBA00004648"/>
    </source>
</evidence>
<evidence type="ECO:0000256" key="6">
    <source>
        <dbReference type="ARBA" id="ARBA00022723"/>
    </source>
</evidence>
<dbReference type="STRING" id="35608.A0A2U1P7D6"/>
<evidence type="ECO:0000256" key="8">
    <source>
        <dbReference type="ARBA" id="ARBA00022964"/>
    </source>
</evidence>
<evidence type="ECO:0000256" key="1">
    <source>
        <dbReference type="ARBA" id="ARBA00001961"/>
    </source>
</evidence>
<gene>
    <name evidence="18" type="ORF">CTI12_AA169110</name>
</gene>
<keyword evidence="9" id="KW-0735">Signal-anchor</keyword>
<evidence type="ECO:0000256" key="7">
    <source>
        <dbReference type="ARBA" id="ARBA00022824"/>
    </source>
</evidence>
<keyword evidence="5 16" id="KW-0812">Transmembrane</keyword>
<dbReference type="PROSITE" id="PS51471">
    <property type="entry name" value="FE2OG_OXY"/>
    <property type="match status" value="1"/>
</dbReference>
<dbReference type="Gene3D" id="2.60.120.620">
    <property type="entry name" value="q2cbj1_9rhob like domain"/>
    <property type="match status" value="2"/>
</dbReference>
<dbReference type="EMBL" id="PKPP01001562">
    <property type="protein sequence ID" value="PWA81678.1"/>
    <property type="molecule type" value="Genomic_DNA"/>
</dbReference>
<evidence type="ECO:0000256" key="15">
    <source>
        <dbReference type="ARBA" id="ARBA00049169"/>
    </source>
</evidence>
<dbReference type="InterPro" id="IPR045054">
    <property type="entry name" value="P4HA-like"/>
</dbReference>
<accession>A0A2U1P7D6</accession>
<comment type="similarity">
    <text evidence="3">Belongs to the P4HA family.</text>
</comment>
<feature type="domain" description="Fe2OG dioxygenase" evidence="17">
    <location>
        <begin position="254"/>
        <end position="369"/>
    </location>
</feature>
<evidence type="ECO:0000259" key="17">
    <source>
        <dbReference type="PROSITE" id="PS51471"/>
    </source>
</evidence>
<keyword evidence="19" id="KW-1185">Reference proteome</keyword>
<dbReference type="PANTHER" id="PTHR10869">
    <property type="entry name" value="PROLYL 4-HYDROXYLASE ALPHA SUBUNIT"/>
    <property type="match status" value="1"/>
</dbReference>
<dbReference type="EC" id="1.14.11.2" evidence="4"/>
<comment type="caution">
    <text evidence="18">The sequence shown here is derived from an EMBL/GenBank/DDBJ whole genome shotgun (WGS) entry which is preliminary data.</text>
</comment>
<keyword evidence="11" id="KW-0560">Oxidoreductase</keyword>
<dbReference type="OrthoDB" id="420380at2759"/>
<dbReference type="SMART" id="SM00702">
    <property type="entry name" value="P4Hc"/>
    <property type="match status" value="1"/>
</dbReference>
<protein>
    <recommendedName>
        <fullName evidence="4">procollagen-proline 4-dioxygenase</fullName>
        <ecNumber evidence="4">1.14.11.2</ecNumber>
    </recommendedName>
</protein>
<dbReference type="InterPro" id="IPR005123">
    <property type="entry name" value="Oxoglu/Fe-dep_dioxygenase_dom"/>
</dbReference>
<evidence type="ECO:0000256" key="3">
    <source>
        <dbReference type="ARBA" id="ARBA00006511"/>
    </source>
</evidence>
<dbReference type="Pfam" id="PF13640">
    <property type="entry name" value="2OG-FeII_Oxy_3"/>
    <property type="match status" value="1"/>
</dbReference>
<keyword evidence="14" id="KW-0325">Glycoprotein</keyword>
<keyword evidence="13 16" id="KW-0472">Membrane</keyword>
<evidence type="ECO:0000256" key="16">
    <source>
        <dbReference type="SAM" id="Phobius"/>
    </source>
</evidence>
<dbReference type="GO" id="GO:0005789">
    <property type="term" value="C:endoplasmic reticulum membrane"/>
    <property type="evidence" value="ECO:0007669"/>
    <property type="project" value="UniProtKB-SubCell"/>
</dbReference>
<evidence type="ECO:0000256" key="9">
    <source>
        <dbReference type="ARBA" id="ARBA00022968"/>
    </source>
</evidence>
<dbReference type="FunFam" id="2.60.120.620:FF:000002">
    <property type="entry name" value="Prolyl 4-hydroxylase 4"/>
    <property type="match status" value="1"/>
</dbReference>
<dbReference type="AlphaFoldDB" id="A0A2U1P7D6"/>
<evidence type="ECO:0000256" key="4">
    <source>
        <dbReference type="ARBA" id="ARBA00012269"/>
    </source>
</evidence>
<comment type="cofactor">
    <cofactor evidence="1">
        <name>L-ascorbate</name>
        <dbReference type="ChEBI" id="CHEBI:38290"/>
    </cofactor>
</comment>
<feature type="transmembrane region" description="Helical" evidence="16">
    <location>
        <begin position="128"/>
        <end position="148"/>
    </location>
</feature>
<keyword evidence="10 16" id="KW-1133">Transmembrane helix</keyword>
<comment type="subcellular location">
    <subcellularLocation>
        <location evidence="2">Endoplasmic reticulum membrane</location>
        <topology evidence="2">Single-pass type II membrane protein</topology>
    </subcellularLocation>
</comment>
<evidence type="ECO:0000256" key="10">
    <source>
        <dbReference type="ARBA" id="ARBA00022989"/>
    </source>
</evidence>
<evidence type="ECO:0000256" key="12">
    <source>
        <dbReference type="ARBA" id="ARBA00023004"/>
    </source>
</evidence>
<dbReference type="PANTHER" id="PTHR10869:SF123">
    <property type="entry name" value="PROLYL 4-HYDROXYLASE 10-RELATED"/>
    <property type="match status" value="1"/>
</dbReference>
<name>A0A2U1P7D6_ARTAN</name>
<evidence type="ECO:0000313" key="18">
    <source>
        <dbReference type="EMBL" id="PWA81678.1"/>
    </source>
</evidence>
<dbReference type="InterPro" id="IPR006620">
    <property type="entry name" value="Pro_4_hyd_alph"/>
</dbReference>
<reference evidence="18 19" key="1">
    <citation type="journal article" date="2018" name="Mol. Plant">
        <title>The genome of Artemisia annua provides insight into the evolution of Asteraceae family and artemisinin biosynthesis.</title>
        <authorList>
            <person name="Shen Q."/>
            <person name="Zhang L."/>
            <person name="Liao Z."/>
            <person name="Wang S."/>
            <person name="Yan T."/>
            <person name="Shi P."/>
            <person name="Liu M."/>
            <person name="Fu X."/>
            <person name="Pan Q."/>
            <person name="Wang Y."/>
            <person name="Lv Z."/>
            <person name="Lu X."/>
            <person name="Zhang F."/>
            <person name="Jiang W."/>
            <person name="Ma Y."/>
            <person name="Chen M."/>
            <person name="Hao X."/>
            <person name="Li L."/>
            <person name="Tang Y."/>
            <person name="Lv G."/>
            <person name="Zhou Y."/>
            <person name="Sun X."/>
            <person name="Brodelius P.E."/>
            <person name="Rose J.K.C."/>
            <person name="Tang K."/>
        </authorList>
    </citation>
    <scope>NUCLEOTIDE SEQUENCE [LARGE SCALE GENOMIC DNA]</scope>
    <source>
        <strain evidence="19">cv. Huhao1</strain>
        <tissue evidence="18">Leaf</tissue>
    </source>
</reference>
<keyword evidence="7" id="KW-0256">Endoplasmic reticulum</keyword>
<dbReference type="InterPro" id="IPR044862">
    <property type="entry name" value="Pro_4_hyd_alph_FE2OG_OXY"/>
</dbReference>